<evidence type="ECO:0000313" key="4">
    <source>
        <dbReference type="RefSeq" id="XP_052123681.1"/>
    </source>
</evidence>
<dbReference type="InterPro" id="IPR036047">
    <property type="entry name" value="F-box-like_dom_sf"/>
</dbReference>
<proteinExistence type="predicted"/>
<evidence type="ECO:0000259" key="2">
    <source>
        <dbReference type="PROSITE" id="PS50181"/>
    </source>
</evidence>
<feature type="compositionally biased region" description="Low complexity" evidence="1">
    <location>
        <begin position="399"/>
        <end position="409"/>
    </location>
</feature>
<dbReference type="SUPFAM" id="SSF52058">
    <property type="entry name" value="L domain-like"/>
    <property type="match status" value="1"/>
</dbReference>
<reference evidence="4" key="1">
    <citation type="submission" date="2025-08" db="UniProtKB">
        <authorList>
            <consortium name="RefSeq"/>
        </authorList>
    </citation>
    <scope>IDENTIFICATION</scope>
    <source>
        <tissue evidence="4">Whole organism</tissue>
    </source>
</reference>
<feature type="domain" description="F-box" evidence="2">
    <location>
        <begin position="907"/>
        <end position="954"/>
    </location>
</feature>
<name>A0A9C6U1Q7_FRAOC</name>
<accession>A0A9C6U1Q7</accession>
<dbReference type="InterPro" id="IPR032675">
    <property type="entry name" value="LRR_dom_sf"/>
</dbReference>
<dbReference type="Pfam" id="PF00646">
    <property type="entry name" value="F-box"/>
    <property type="match status" value="1"/>
</dbReference>
<evidence type="ECO:0000256" key="1">
    <source>
        <dbReference type="SAM" id="MobiDB-lite"/>
    </source>
</evidence>
<dbReference type="Pfam" id="PF12937">
    <property type="entry name" value="F-box-like"/>
    <property type="match status" value="1"/>
</dbReference>
<dbReference type="Gene3D" id="3.80.10.10">
    <property type="entry name" value="Ribonuclease Inhibitor"/>
    <property type="match status" value="2"/>
</dbReference>
<dbReference type="InterPro" id="IPR001810">
    <property type="entry name" value="F-box_dom"/>
</dbReference>
<dbReference type="SUPFAM" id="SSF81383">
    <property type="entry name" value="F-box domain"/>
    <property type="match status" value="2"/>
</dbReference>
<protein>
    <submittedName>
        <fullName evidence="4">Uncharacterized protein LOC113207262 isoform X2</fullName>
    </submittedName>
</protein>
<dbReference type="Proteomes" id="UP000504606">
    <property type="component" value="Unplaced"/>
</dbReference>
<dbReference type="PANTHER" id="PTHR16134:SF119">
    <property type="entry name" value="AT02038P-RELATED"/>
    <property type="match status" value="1"/>
</dbReference>
<keyword evidence="3" id="KW-1185">Reference proteome</keyword>
<feature type="region of interest" description="Disordered" evidence="1">
    <location>
        <begin position="385"/>
        <end position="431"/>
    </location>
</feature>
<evidence type="ECO:0000313" key="3">
    <source>
        <dbReference type="Proteomes" id="UP000504606"/>
    </source>
</evidence>
<organism evidence="3 4">
    <name type="scientific">Frankliniella occidentalis</name>
    <name type="common">Western flower thrips</name>
    <name type="synonym">Euthrips occidentalis</name>
    <dbReference type="NCBI Taxonomy" id="133901"/>
    <lineage>
        <taxon>Eukaryota</taxon>
        <taxon>Metazoa</taxon>
        <taxon>Ecdysozoa</taxon>
        <taxon>Arthropoda</taxon>
        <taxon>Hexapoda</taxon>
        <taxon>Insecta</taxon>
        <taxon>Pterygota</taxon>
        <taxon>Neoptera</taxon>
        <taxon>Paraneoptera</taxon>
        <taxon>Thysanoptera</taxon>
        <taxon>Terebrantia</taxon>
        <taxon>Thripoidea</taxon>
        <taxon>Thripidae</taxon>
        <taxon>Frankliniella</taxon>
    </lineage>
</organism>
<feature type="compositionally biased region" description="Acidic residues" evidence="1">
    <location>
        <begin position="496"/>
        <end position="510"/>
    </location>
</feature>
<feature type="domain" description="F-box" evidence="2">
    <location>
        <begin position="128"/>
        <end position="175"/>
    </location>
</feature>
<feature type="region of interest" description="Disordered" evidence="1">
    <location>
        <begin position="496"/>
        <end position="515"/>
    </location>
</feature>
<dbReference type="PANTHER" id="PTHR16134">
    <property type="entry name" value="F-BOX/TPR REPEAT PROTEIN POF3"/>
    <property type="match status" value="1"/>
</dbReference>
<dbReference type="RefSeq" id="XP_052123681.1">
    <property type="nucleotide sequence ID" value="XM_052267721.1"/>
</dbReference>
<dbReference type="PROSITE" id="PS50181">
    <property type="entry name" value="FBOX"/>
    <property type="match status" value="2"/>
</dbReference>
<gene>
    <name evidence="4" type="primary">LOC113207262</name>
</gene>
<sequence length="1489" mass="164873">MVKNLASDLPDAIPVIHTMETPDADGAPPCKAPRLEDARVQQLLRDVDAGRQVVKQLRGAVGQLRQVLESLDHDLNSAVAQLQQVEAALERGKRGEATGDAPDFSAKQLELQRLRDALRPVFVHFQLEKSLLSLPDLPLVQVLSHLSAKDLGAVGEASPRLAALIREHSSLWRRRKGAFYRFRQMGDLSRFLRLTPPFTRLTLRIVRSSSDIYDDICVKFPRFPETNALNSVEVSFESPYCCFRILNDFGPRLERLEIAGLNRGLDLCFIFLRDVPSLQRLRLTFAGYYEPCTFMWPQDEVLSKLHTVELAFADDWEDFPAVAEDDEAEEDDDVIVNIEGGDIEHQDGNVQGVYGAQGHVDDGQGPVDEVQGQVDEVQGQADDVQGQAGGIQGQEDDFQGQVDDFQGQGHADDVQGEVGDPQGEVNDFQGGAVDDFGDQLMDDLQGQVDDIQAQVDNAQGQVGDVAAEEVHVVGEEDHLVGLEDHVVGEEDHLVDEENEFDDDDNDNEGPFDDHFDLDDVHWVEDEEQREPDSSLFVVLRSLLLSHEGTLHHLRLDSPQLLPLLDSFASGLQRLTLTFDGDRDVRGLQQMSRLKHLTVFLKNDYLDKVAALLKSCPSPLERLELRRCTDGAVRSLGAAGLTSLQHLVLSCHSGVGSLGVALAGLPNLRSLRLLGLHKPTVTLSPLSAAAIPKLAVIVFMDSTGCGSDSVSEYSGFRDCQDLVRRSPMPLHVVAVFREERDRHMMFFRHPAGELCPLCAEAEAASSFRVLKNRPFERIQNLAADPTDLPDAISVIRTMETPDADGSPPCKAPRLEDARVQQLQRDVDAGRQVVKQLRGAVLQLRQVAEALDHDLDSAVAQLQQVEEALEKGKRGEATGDVAPDFSAKLLYLQRLCYALRPVFVHLQLEKSLLSLPDLPLLQVLSHLSAKDLGAVGEASPRLGALIREHSSLWRKGAFDRFYNVENLSRYLRVTPPLPQLTFQFESSSGHYVCFSRSPETDAFSTLVVNSSDPECCAGILREFGARLEHLEILGIRSGLQVLLSSLRHASSLRRLRLSFDGYYDRCDFRWAKEVVLPKLRTVELTFFNESGIVESEPDEDGEDDDTFVGIEGGDVKGKEGDVELKDGNIQAKVDDVMGDSKANEIIGEQDDIRGRREENDVVGDVGDLQGQVDAIQGQVDVVQGQINAVQVQVDDFLFEEEDFQDDDYWMHIYSDPFEYDSDNVGDKREQVQPPKPNSSLFEVLRSLLRSHKATLHHLKLDSPQLLPLLDSFASGLQRLTLALDDDQDLQGLQQMTGLKHVTIFLKSDFSASKVSRVGALLKSCPSPLERLELRGCTYDSVRGLGALGLTSLQHLVLSCSQDVLGGALRVALMALPNLRSLRLLGLRAPSLHLSRLSAGAIPKLAVIVFTDGTGSGSDSVTDYSGYQDCQDLVRRAPMPLHVVAVFREEPDRHMMFFRHPVGELCPLCAEAEAASSFRVLKNRPFERIQVE</sequence>
<dbReference type="SMART" id="SM00256">
    <property type="entry name" value="FBOX"/>
    <property type="match status" value="2"/>
</dbReference>
<dbReference type="GeneID" id="113207262"/>